<name>A0A1H4KYV2_9NOCA</name>
<dbReference type="Gene3D" id="3.30.1540.10">
    <property type="entry name" value="formyl-coa transferase, domain 3"/>
    <property type="match status" value="1"/>
</dbReference>
<organism evidence="2 3">
    <name type="scientific">Rhodococcus koreensis</name>
    <dbReference type="NCBI Taxonomy" id="99653"/>
    <lineage>
        <taxon>Bacteria</taxon>
        <taxon>Bacillati</taxon>
        <taxon>Actinomycetota</taxon>
        <taxon>Actinomycetes</taxon>
        <taxon>Mycobacteriales</taxon>
        <taxon>Nocardiaceae</taxon>
        <taxon>Rhodococcus</taxon>
    </lineage>
</organism>
<evidence type="ECO:0000313" key="3">
    <source>
        <dbReference type="Proteomes" id="UP000183561"/>
    </source>
</evidence>
<protein>
    <submittedName>
        <fullName evidence="2">Alpha-methylacyl-CoA racemase</fullName>
    </submittedName>
</protein>
<accession>A0A1H4KYV2</accession>
<dbReference type="SUPFAM" id="SSF89796">
    <property type="entry name" value="CoA-transferase family III (CaiB/BaiF)"/>
    <property type="match status" value="1"/>
</dbReference>
<dbReference type="PANTHER" id="PTHR48228:SF5">
    <property type="entry name" value="ALPHA-METHYLACYL-COA RACEMASE"/>
    <property type="match status" value="1"/>
</dbReference>
<feature type="region of interest" description="Disordered" evidence="1">
    <location>
        <begin position="336"/>
        <end position="368"/>
    </location>
</feature>
<dbReference type="InterPro" id="IPR023606">
    <property type="entry name" value="CoA-Trfase_III_dom_1_sf"/>
</dbReference>
<dbReference type="InterPro" id="IPR044855">
    <property type="entry name" value="CoA-Trfase_III_dom3_sf"/>
</dbReference>
<evidence type="ECO:0000256" key="1">
    <source>
        <dbReference type="SAM" id="MobiDB-lite"/>
    </source>
</evidence>
<sequence>MSSESLPPTGHPAQPSLPLTGVRVIELGGIGPGPFTGMMLADLGAEVIRLDRPGSDGSQDMLSHQVLLRGRRSLALDLKKPEGVEVALRLSAASNAVFEGFRPGVAERLGIGPEDIHARNSRVVYGRMTGWGQEGPMAHVAGHDINYLAVSGALHPLIGVEQAPSPPLNMLGDFGGGGMLLALGLLAGLLEARTTGVGRVVDAAIVDGVALQTAMLHAMRNSGDWSERRGTNLFDGGAPFYRCYETSDGQWMAVGAVEPKFYERLVHTLELDEALPAGEQYVTANWEPAKVIVADRFKSCSQAEWVDTFKGVDACVTPVIAPWDVLEEHGGIGARSYENRGFPEPRPAPRFGGAPSPTPQAHRAVGSDSRRILEEAGYSLDEIEQLVSSGVTAQA</sequence>
<reference evidence="3" key="1">
    <citation type="submission" date="2016-10" db="EMBL/GenBank/DDBJ databases">
        <authorList>
            <person name="Varghese N."/>
            <person name="Submissions S."/>
        </authorList>
    </citation>
    <scope>NUCLEOTIDE SEQUENCE [LARGE SCALE GENOMIC DNA]</scope>
    <source>
        <strain evidence="3">DSM 44498</strain>
    </source>
</reference>
<evidence type="ECO:0000313" key="2">
    <source>
        <dbReference type="EMBL" id="SEB63729.1"/>
    </source>
</evidence>
<dbReference type="AlphaFoldDB" id="A0A1H4KYV2"/>
<keyword evidence="3" id="KW-1185">Reference proteome</keyword>
<dbReference type="GO" id="GO:0003824">
    <property type="term" value="F:catalytic activity"/>
    <property type="evidence" value="ECO:0007669"/>
    <property type="project" value="InterPro"/>
</dbReference>
<dbReference type="Gene3D" id="3.40.50.10540">
    <property type="entry name" value="Crotonobetainyl-coa:carnitine coa-transferase, domain 1"/>
    <property type="match status" value="1"/>
</dbReference>
<dbReference type="OrthoDB" id="9797653at2"/>
<proteinExistence type="predicted"/>
<dbReference type="InterPro" id="IPR003673">
    <property type="entry name" value="CoA-Trfase_fam_III"/>
</dbReference>
<dbReference type="PANTHER" id="PTHR48228">
    <property type="entry name" value="SUCCINYL-COA--D-CITRAMALATE COA-TRANSFERASE"/>
    <property type="match status" value="1"/>
</dbReference>
<dbReference type="Proteomes" id="UP000183561">
    <property type="component" value="Unassembled WGS sequence"/>
</dbReference>
<dbReference type="EMBL" id="FNSV01000005">
    <property type="protein sequence ID" value="SEB63729.1"/>
    <property type="molecule type" value="Genomic_DNA"/>
</dbReference>
<gene>
    <name evidence="2" type="ORF">SAMN04490239_0993</name>
</gene>
<dbReference type="Pfam" id="PF02515">
    <property type="entry name" value="CoA_transf_3"/>
    <property type="match status" value="1"/>
</dbReference>
<dbReference type="InterPro" id="IPR050509">
    <property type="entry name" value="CoA-transferase_III"/>
</dbReference>